<dbReference type="SMART" id="SM01094">
    <property type="entry name" value="CpcD"/>
    <property type="match status" value="1"/>
</dbReference>
<evidence type="ECO:0000256" key="4">
    <source>
        <dbReference type="ARBA" id="ARBA00022738"/>
    </source>
</evidence>
<dbReference type="GO" id="GO:0030089">
    <property type="term" value="C:phycobilisome"/>
    <property type="evidence" value="ECO:0007669"/>
    <property type="project" value="UniProtKB-UniRule"/>
</dbReference>
<dbReference type="InterPro" id="IPR008213">
    <property type="entry name" value="CpcD-like_dom"/>
</dbReference>
<name>A0A024CHC7_9SYNE</name>
<evidence type="ECO:0000256" key="5">
    <source>
        <dbReference type="ARBA" id="ARBA00023078"/>
    </source>
</evidence>
<dbReference type="GO" id="GO:0031676">
    <property type="term" value="C:plasma membrane-derived thylakoid membrane"/>
    <property type="evidence" value="ECO:0007669"/>
    <property type="project" value="UniProtKB-SubCell"/>
</dbReference>
<dbReference type="GO" id="GO:0015979">
    <property type="term" value="P:photosynthesis"/>
    <property type="evidence" value="ECO:0007669"/>
    <property type="project" value="UniProtKB-KW"/>
</dbReference>
<organism evidence="10">
    <name type="scientific">uncultured Synechococcus sp</name>
    <dbReference type="NCBI Taxonomy" id="154535"/>
    <lineage>
        <taxon>Bacteria</taxon>
        <taxon>Bacillati</taxon>
        <taxon>Cyanobacteriota</taxon>
        <taxon>Cyanophyceae</taxon>
        <taxon>Synechococcales</taxon>
        <taxon>Synechococcaceae</taxon>
        <taxon>Synechococcus</taxon>
        <taxon>environmental samples</taxon>
    </lineage>
</organism>
<comment type="subcellular location">
    <subcellularLocation>
        <location evidence="1">Cellular thylakoid membrane</location>
        <topology evidence="1">Peripheral membrane protein</topology>
        <orientation evidence="1">Cytoplasmic side</orientation>
    </subcellularLocation>
</comment>
<evidence type="ECO:0000256" key="6">
    <source>
        <dbReference type="ARBA" id="ARBA00023136"/>
    </source>
</evidence>
<accession>A0A024CHC7</accession>
<keyword evidence="3" id="KW-0042">Antenna complex</keyword>
<keyword evidence="2" id="KW-0602">Photosynthesis</keyword>
<proteinExistence type="inferred from homology"/>
<keyword evidence="5" id="KW-0793">Thylakoid</keyword>
<evidence type="ECO:0000313" key="10">
    <source>
        <dbReference type="EMBL" id="AHZ34028.1"/>
    </source>
</evidence>
<protein>
    <submittedName>
        <fullName evidence="10">Rod linker polypeptide (Lr), C-phycoerythrin class I-associated protein</fullName>
    </submittedName>
</protein>
<gene>
    <name evidence="10" type="primary">cpeE</name>
</gene>
<dbReference type="PIRSF" id="PIRSF005898">
    <property type="entry name" value="Phycobilisome_CpeC/CpcI"/>
    <property type="match status" value="1"/>
</dbReference>
<dbReference type="PROSITE" id="PS51445">
    <property type="entry name" value="PBS_LINKER"/>
    <property type="match status" value="1"/>
</dbReference>
<sequence>MTDTKTLVAPANTDLGHADEVIQSIYKQVFGNRHLMELDVNQSLEALFMNGDLTVQGFVTALAQSETYRKLFLEPNSPYRFVELNFKHLLGRTPHDQAELMAHVRLMNEHGYDAEIASYTYSDEYLQVFGVDQVPHNRSTQTVSGGRTINFPRAAAVDAGYAGFDGAVKGSKLLNSLSTGSSPDIIDRKSVGNANALRITWTSGRQIGANRRAVQKSVVSQTSMSATIQSILKQGGRISSIAKA</sequence>
<dbReference type="Gene3D" id="1.10.3130.20">
    <property type="entry name" value="Phycobilisome linker domain"/>
    <property type="match status" value="1"/>
</dbReference>
<dbReference type="PANTHER" id="PTHR34011:SF6">
    <property type="entry name" value="PHYCOBILIPROTEIN APCE"/>
    <property type="match status" value="1"/>
</dbReference>
<dbReference type="EMBL" id="KF846551">
    <property type="protein sequence ID" value="AHZ34028.1"/>
    <property type="molecule type" value="Genomic_DNA"/>
</dbReference>
<evidence type="ECO:0000256" key="1">
    <source>
        <dbReference type="ARBA" id="ARBA00004445"/>
    </source>
</evidence>
<evidence type="ECO:0000259" key="8">
    <source>
        <dbReference type="PROSITE" id="PS51441"/>
    </source>
</evidence>
<dbReference type="InterPro" id="IPR016470">
    <property type="entry name" value="Phycobilisome"/>
</dbReference>
<comment type="similarity">
    <text evidence="7">Belongs to the phycobilisome linker protein family.</text>
</comment>
<reference evidence="10" key="1">
    <citation type="journal article" date="2014" name="FEMS Microbiol. Ecol.">
        <title>Development of a targeted metagenomic approach to study a genomic region involved in light harvesting in marine Synechococcus.</title>
        <authorList>
            <person name="Humily F."/>
            <person name="Farrant G.K."/>
            <person name="Marie D."/>
            <person name="Perennou M."/>
            <person name="Mazard S."/>
            <person name="Labadie K."/>
            <person name="Aury J.-M."/>
            <person name="Wincker P."/>
            <person name="Nicolas Segui A."/>
            <person name="Scanlan D.J."/>
            <person name="Garczarek L."/>
        </authorList>
    </citation>
    <scope>NUCLEOTIDE SEQUENCE</scope>
</reference>
<evidence type="ECO:0000256" key="2">
    <source>
        <dbReference type="ARBA" id="ARBA00022531"/>
    </source>
</evidence>
<dbReference type="Pfam" id="PF00427">
    <property type="entry name" value="PBS_linker_poly"/>
    <property type="match status" value="1"/>
</dbReference>
<dbReference type="PROSITE" id="PS51441">
    <property type="entry name" value="CPCD_LIKE"/>
    <property type="match status" value="1"/>
</dbReference>
<keyword evidence="4 7" id="KW-0605">Phycobilisome</keyword>
<dbReference type="InterPro" id="IPR001297">
    <property type="entry name" value="PBS_linker_dom"/>
</dbReference>
<dbReference type="AlphaFoldDB" id="A0A024CHC7"/>
<evidence type="ECO:0000256" key="3">
    <source>
        <dbReference type="ARBA" id="ARBA00022549"/>
    </source>
</evidence>
<evidence type="ECO:0000259" key="9">
    <source>
        <dbReference type="PROSITE" id="PS51445"/>
    </source>
</evidence>
<feature type="domain" description="CpcD-like" evidence="8">
    <location>
        <begin position="194"/>
        <end position="244"/>
    </location>
</feature>
<dbReference type="PANTHER" id="PTHR34011">
    <property type="entry name" value="PHYCOBILISOME 32.1 KDA LINKER POLYPEPTIDE, PHYCOCYANIN-ASSOCIATED, ROD 2-RELATED"/>
    <property type="match status" value="1"/>
</dbReference>
<evidence type="ECO:0000256" key="7">
    <source>
        <dbReference type="PROSITE-ProRule" id="PRU00775"/>
    </source>
</evidence>
<dbReference type="InterPro" id="IPR038255">
    <property type="entry name" value="PBS_linker_sf"/>
</dbReference>
<keyword evidence="6" id="KW-0472">Membrane</keyword>
<feature type="domain" description="PBS-linker" evidence="9">
    <location>
        <begin position="1"/>
        <end position="166"/>
    </location>
</feature>